<reference evidence="2 3" key="1">
    <citation type="journal article" date="2020" name="Int. J. Syst. Evol. Microbiol.">
        <title>Novel acetic acid bacteria from cider fermentations: Acetobacter conturbans sp. nov. and Acetobacter fallax sp. nov.</title>
        <authorList>
            <person name="Sombolestani A.S."/>
            <person name="Cleenwerck I."/>
            <person name="Cnockaert M."/>
            <person name="Borremans W."/>
            <person name="Wieme A.D."/>
            <person name="De Vuyst L."/>
            <person name="Vandamme P."/>
        </authorList>
    </citation>
    <scope>NUCLEOTIDE SEQUENCE [LARGE SCALE GENOMIC DNA]</scope>
    <source>
        <strain evidence="2 3">LMG 30640</strain>
    </source>
</reference>
<evidence type="ECO:0000259" key="1">
    <source>
        <dbReference type="Pfam" id="PF04168"/>
    </source>
</evidence>
<evidence type="ECO:0000313" key="3">
    <source>
        <dbReference type="Proteomes" id="UP000635278"/>
    </source>
</evidence>
<comment type="caution">
    <text evidence="2">The sequence shown here is derived from an EMBL/GenBank/DDBJ whole genome shotgun (WGS) entry which is preliminary data.</text>
</comment>
<name>A0ABX0JL01_9PROT</name>
<dbReference type="PANTHER" id="PTHR34595:SF7">
    <property type="entry name" value="SLL1039 PROTEIN"/>
    <property type="match status" value="1"/>
</dbReference>
<dbReference type="PANTHER" id="PTHR34595">
    <property type="entry name" value="BLR5612 PROTEIN"/>
    <property type="match status" value="1"/>
</dbReference>
<dbReference type="InterPro" id="IPR051680">
    <property type="entry name" value="ATP-dep_Glu-Cys_Ligase-2"/>
</dbReference>
<protein>
    <submittedName>
        <fullName evidence="2">Alpha-E domain-containing protein</fullName>
    </submittedName>
</protein>
<dbReference type="EMBL" id="WOTB01000003">
    <property type="protein sequence ID" value="NHN83700.1"/>
    <property type="molecule type" value="Genomic_DNA"/>
</dbReference>
<dbReference type="InterPro" id="IPR007296">
    <property type="entry name" value="DUF403"/>
</dbReference>
<organism evidence="2 3">
    <name type="scientific">Acetobacter musti</name>
    <dbReference type="NCBI Taxonomy" id="864732"/>
    <lineage>
        <taxon>Bacteria</taxon>
        <taxon>Pseudomonadati</taxon>
        <taxon>Pseudomonadota</taxon>
        <taxon>Alphaproteobacteria</taxon>
        <taxon>Acetobacterales</taxon>
        <taxon>Acetobacteraceae</taxon>
        <taxon>Acetobacter</taxon>
    </lineage>
</organism>
<accession>A0ABX0JL01</accession>
<dbReference type="Proteomes" id="UP000635278">
    <property type="component" value="Unassembled WGS sequence"/>
</dbReference>
<keyword evidence="3" id="KW-1185">Reference proteome</keyword>
<dbReference type="RefSeq" id="WP_173582137.1">
    <property type="nucleotide sequence ID" value="NZ_WOTB01000003.1"/>
</dbReference>
<gene>
    <name evidence="2" type="ORF">GOB93_03470</name>
</gene>
<proteinExistence type="predicted"/>
<sequence>MGTRAMTTTVDPIATVPLPLLSRYAECTMWLARYMERIENLARIIDVTETFVRSGASDGWRAIVQINADEERFFATHDAATARSVITFYTIDTENPTSIVSLAHAARENARSLRPVISTEMWSQLNIFTKFIRGLNREDIRPSEISQLCARIKQDCQTHTGITEGTFYRDQASIFYNAGRHLERADQITRLIDIKYHTLLPSEAGVGSEVDISQWSAVLRSAAGYHAYRRVMTADIRPSSIVGFLLKSEAFPRSLSTNLRHLHGNLTQLRRDYNLRGASRIVGRVEHLRNILDQQTATEIIVRGLHEFNDWIQSELQDIQREIANVFWPAPGLAAVDAKISQPEPVTGQTQSQS</sequence>
<dbReference type="Pfam" id="PF04168">
    <property type="entry name" value="Alpha-E"/>
    <property type="match status" value="1"/>
</dbReference>
<evidence type="ECO:0000313" key="2">
    <source>
        <dbReference type="EMBL" id="NHN83700.1"/>
    </source>
</evidence>
<feature type="domain" description="DUF403" evidence="1">
    <location>
        <begin position="20"/>
        <end position="327"/>
    </location>
</feature>